<dbReference type="EMBL" id="BGPR01020651">
    <property type="protein sequence ID" value="GBN85163.1"/>
    <property type="molecule type" value="Genomic_DNA"/>
</dbReference>
<organism evidence="1 2">
    <name type="scientific">Araneus ventricosus</name>
    <name type="common">Orbweaver spider</name>
    <name type="synonym">Epeira ventricosa</name>
    <dbReference type="NCBI Taxonomy" id="182803"/>
    <lineage>
        <taxon>Eukaryota</taxon>
        <taxon>Metazoa</taxon>
        <taxon>Ecdysozoa</taxon>
        <taxon>Arthropoda</taxon>
        <taxon>Chelicerata</taxon>
        <taxon>Arachnida</taxon>
        <taxon>Araneae</taxon>
        <taxon>Araneomorphae</taxon>
        <taxon>Entelegynae</taxon>
        <taxon>Araneoidea</taxon>
        <taxon>Araneidae</taxon>
        <taxon>Araneus</taxon>
    </lineage>
</organism>
<evidence type="ECO:0000313" key="1">
    <source>
        <dbReference type="EMBL" id="GBN85163.1"/>
    </source>
</evidence>
<dbReference type="Proteomes" id="UP000499080">
    <property type="component" value="Unassembled WGS sequence"/>
</dbReference>
<accession>A0A4Y2SBE9</accession>
<dbReference type="AlphaFoldDB" id="A0A4Y2SBE9"/>
<gene>
    <name evidence="1" type="ORF">AVEN_163865_1</name>
</gene>
<protein>
    <submittedName>
        <fullName evidence="1">Uncharacterized protein</fullName>
    </submittedName>
</protein>
<evidence type="ECO:0000313" key="2">
    <source>
        <dbReference type="Proteomes" id="UP000499080"/>
    </source>
</evidence>
<sequence length="89" mass="9820">MSTEMEAHAPQINSSSSISAIDLNHSTFNGLFMVFPLIRSLILLIRSQPLRQLLMGHIEGDCFQNNLATLDELEELTCDACSFVSAHAL</sequence>
<keyword evidence="2" id="KW-1185">Reference proteome</keyword>
<reference evidence="1 2" key="1">
    <citation type="journal article" date="2019" name="Sci. Rep.">
        <title>Orb-weaving spider Araneus ventricosus genome elucidates the spidroin gene catalogue.</title>
        <authorList>
            <person name="Kono N."/>
            <person name="Nakamura H."/>
            <person name="Ohtoshi R."/>
            <person name="Moran D.A.P."/>
            <person name="Shinohara A."/>
            <person name="Yoshida Y."/>
            <person name="Fujiwara M."/>
            <person name="Mori M."/>
            <person name="Tomita M."/>
            <person name="Arakawa K."/>
        </authorList>
    </citation>
    <scope>NUCLEOTIDE SEQUENCE [LARGE SCALE GENOMIC DNA]</scope>
</reference>
<comment type="caution">
    <text evidence="1">The sequence shown here is derived from an EMBL/GenBank/DDBJ whole genome shotgun (WGS) entry which is preliminary data.</text>
</comment>
<name>A0A4Y2SBE9_ARAVE</name>
<proteinExistence type="predicted"/>